<keyword evidence="2" id="KW-1185">Reference proteome</keyword>
<dbReference type="Proteomes" id="UP000265520">
    <property type="component" value="Unassembled WGS sequence"/>
</dbReference>
<comment type="caution">
    <text evidence="1">The sequence shown here is derived from an EMBL/GenBank/DDBJ whole genome shotgun (WGS) entry which is preliminary data.</text>
</comment>
<reference evidence="1 2" key="1">
    <citation type="journal article" date="2018" name="Front. Plant Sci.">
        <title>Red Clover (Trifolium pratense) and Zigzag Clover (T. medium) - A Picture of Genomic Similarities and Differences.</title>
        <authorList>
            <person name="Dluhosova J."/>
            <person name="Istvanek J."/>
            <person name="Nedelnik J."/>
            <person name="Repkova J."/>
        </authorList>
    </citation>
    <scope>NUCLEOTIDE SEQUENCE [LARGE SCALE GENOMIC DNA]</scope>
    <source>
        <strain evidence="2">cv. 10/8</strain>
        <tissue evidence="1">Leaf</tissue>
    </source>
</reference>
<evidence type="ECO:0000313" key="1">
    <source>
        <dbReference type="EMBL" id="MCI65517.1"/>
    </source>
</evidence>
<feature type="non-terminal residue" evidence="1">
    <location>
        <position position="1"/>
    </location>
</feature>
<evidence type="ECO:0000313" key="2">
    <source>
        <dbReference type="Proteomes" id="UP000265520"/>
    </source>
</evidence>
<dbReference type="AlphaFoldDB" id="A0A392TYC5"/>
<proteinExistence type="predicted"/>
<organism evidence="1 2">
    <name type="scientific">Trifolium medium</name>
    <dbReference type="NCBI Taxonomy" id="97028"/>
    <lineage>
        <taxon>Eukaryota</taxon>
        <taxon>Viridiplantae</taxon>
        <taxon>Streptophyta</taxon>
        <taxon>Embryophyta</taxon>
        <taxon>Tracheophyta</taxon>
        <taxon>Spermatophyta</taxon>
        <taxon>Magnoliopsida</taxon>
        <taxon>eudicotyledons</taxon>
        <taxon>Gunneridae</taxon>
        <taxon>Pentapetalae</taxon>
        <taxon>rosids</taxon>
        <taxon>fabids</taxon>
        <taxon>Fabales</taxon>
        <taxon>Fabaceae</taxon>
        <taxon>Papilionoideae</taxon>
        <taxon>50 kb inversion clade</taxon>
        <taxon>NPAAA clade</taxon>
        <taxon>Hologalegina</taxon>
        <taxon>IRL clade</taxon>
        <taxon>Trifolieae</taxon>
        <taxon>Trifolium</taxon>
    </lineage>
</organism>
<sequence length="40" mass="4723">GECVEEDVEKNEEERMFEGCVVVKRMEETEAPHEEELPQE</sequence>
<dbReference type="EMBL" id="LXQA010677297">
    <property type="protein sequence ID" value="MCI65517.1"/>
    <property type="molecule type" value="Genomic_DNA"/>
</dbReference>
<protein>
    <submittedName>
        <fullName evidence="1">Uncharacterized protein</fullName>
    </submittedName>
</protein>
<name>A0A392TYC5_9FABA</name>
<accession>A0A392TYC5</accession>